<feature type="transmembrane region" description="Helical" evidence="10">
    <location>
        <begin position="378"/>
        <end position="403"/>
    </location>
</feature>
<name>A0A511YC53_9FLAO</name>
<evidence type="ECO:0008006" key="13">
    <source>
        <dbReference type="Google" id="ProtNLM"/>
    </source>
</evidence>
<dbReference type="PANTHER" id="PTHR43427">
    <property type="entry name" value="CHLORIDE CHANNEL PROTEIN CLC-E"/>
    <property type="match status" value="1"/>
</dbReference>
<evidence type="ECO:0000313" key="12">
    <source>
        <dbReference type="Proteomes" id="UP000321150"/>
    </source>
</evidence>
<reference evidence="11 12" key="1">
    <citation type="submission" date="2019-07" db="EMBL/GenBank/DDBJ databases">
        <title>Whole genome shotgun sequence of Chryseobacterium lathyri NBRC 105250.</title>
        <authorList>
            <person name="Hosoyama A."/>
            <person name="Uohara A."/>
            <person name="Ohji S."/>
            <person name="Ichikawa N."/>
        </authorList>
    </citation>
    <scope>NUCLEOTIDE SEQUENCE [LARGE SCALE GENOMIC DNA]</scope>
    <source>
        <strain evidence="11 12">NBRC 105250</strain>
    </source>
</reference>
<feature type="transmembrane region" description="Helical" evidence="10">
    <location>
        <begin position="286"/>
        <end position="303"/>
    </location>
</feature>
<proteinExistence type="predicted"/>
<keyword evidence="5" id="KW-0406">Ion transport</keyword>
<evidence type="ECO:0000256" key="4">
    <source>
        <dbReference type="ARBA" id="ARBA00022989"/>
    </source>
</evidence>
<gene>
    <name evidence="11" type="ORF">CLA01_28470</name>
</gene>
<dbReference type="AlphaFoldDB" id="A0A511YC53"/>
<dbReference type="InterPro" id="IPR050368">
    <property type="entry name" value="ClC-type_chloride_channel"/>
</dbReference>
<dbReference type="CDD" id="cd01034">
    <property type="entry name" value="EriC_like"/>
    <property type="match status" value="1"/>
</dbReference>
<feature type="transmembrane region" description="Helical" evidence="10">
    <location>
        <begin position="211"/>
        <end position="234"/>
    </location>
</feature>
<keyword evidence="9" id="KW-0407">Ion channel</keyword>
<dbReference type="SUPFAM" id="SSF81340">
    <property type="entry name" value="Clc chloride channel"/>
    <property type="match status" value="1"/>
</dbReference>
<keyword evidence="4 10" id="KW-1133">Transmembrane helix</keyword>
<dbReference type="InterPro" id="IPR001807">
    <property type="entry name" value="ClC"/>
</dbReference>
<sequence>MLKILSLIRTGLKKSFDNIRNEQLKNNLLQAIPFWIGSVITGFFAVMYAKIFAWGEHLLHFMMNWHSWMIFIIAPIGFVLSWWLVKEFAPNAKGSGIPQVMAAVELANPKEHTKIRSLLSLKIIVFKIISSVILVIGGGAVGREGPTIQIAGSVFRKVNEYLPHWWPKISKKNMIMTGAAAGLAAAFNTPLGGIVFAVEELSKTHINYFKTALFTAVIIAGLTAQTLAGSYLYLGYPKTNDVSLMVMFPIILVAGTSGILASQLSVMMLKMSDWKKRKLKTDKANIIFLVLCALFIASIAYFINREILGSGKEIMERVLFTSDKHEEWYVPILRMLGPALSFTSGGAGGIFAPALSAGASIGSVISGAIHLTANETNVVILAGMVAFLTGITRAPFTSAIIVLEMTDRHSLIFHLMLAGMVSSIVSILVSRHSLYDVIKVNFLTEIREKD</sequence>
<organism evidence="11 12">
    <name type="scientific">Chryseobacterium lathyri</name>
    <dbReference type="NCBI Taxonomy" id="395933"/>
    <lineage>
        <taxon>Bacteria</taxon>
        <taxon>Pseudomonadati</taxon>
        <taxon>Bacteroidota</taxon>
        <taxon>Flavobacteriia</taxon>
        <taxon>Flavobacteriales</taxon>
        <taxon>Weeksellaceae</taxon>
        <taxon>Chryseobacterium group</taxon>
        <taxon>Chryseobacterium</taxon>
    </lineage>
</organism>
<feature type="transmembrane region" description="Helical" evidence="10">
    <location>
        <begin position="409"/>
        <end position="429"/>
    </location>
</feature>
<evidence type="ECO:0000256" key="7">
    <source>
        <dbReference type="ARBA" id="ARBA00023173"/>
    </source>
</evidence>
<evidence type="ECO:0000313" key="11">
    <source>
        <dbReference type="EMBL" id="GEN72775.1"/>
    </source>
</evidence>
<evidence type="ECO:0000256" key="9">
    <source>
        <dbReference type="ARBA" id="ARBA00023303"/>
    </source>
</evidence>
<evidence type="ECO:0000256" key="6">
    <source>
        <dbReference type="ARBA" id="ARBA00023136"/>
    </source>
</evidence>
<evidence type="ECO:0000256" key="3">
    <source>
        <dbReference type="ARBA" id="ARBA00022692"/>
    </source>
</evidence>
<keyword evidence="6 10" id="KW-0472">Membrane</keyword>
<dbReference type="PANTHER" id="PTHR43427:SF6">
    <property type="entry name" value="CHLORIDE CHANNEL PROTEIN CLC-E"/>
    <property type="match status" value="1"/>
</dbReference>
<evidence type="ECO:0000256" key="10">
    <source>
        <dbReference type="SAM" id="Phobius"/>
    </source>
</evidence>
<accession>A0A511YC53</accession>
<keyword evidence="7" id="KW-0869">Chloride channel</keyword>
<dbReference type="Pfam" id="PF00654">
    <property type="entry name" value="Voltage_CLC"/>
    <property type="match status" value="1"/>
</dbReference>
<feature type="transmembrane region" description="Helical" evidence="10">
    <location>
        <begin position="32"/>
        <end position="53"/>
    </location>
</feature>
<evidence type="ECO:0000256" key="1">
    <source>
        <dbReference type="ARBA" id="ARBA00004141"/>
    </source>
</evidence>
<keyword evidence="8" id="KW-0868">Chloride</keyword>
<feature type="transmembrane region" description="Helical" evidence="10">
    <location>
        <begin position="65"/>
        <end position="85"/>
    </location>
</feature>
<protein>
    <recommendedName>
        <fullName evidence="13">Chloride channel protein</fullName>
    </recommendedName>
</protein>
<keyword evidence="2" id="KW-0813">Transport</keyword>
<evidence type="ECO:0000256" key="2">
    <source>
        <dbReference type="ARBA" id="ARBA00022448"/>
    </source>
</evidence>
<comment type="subcellular location">
    <subcellularLocation>
        <location evidence="1">Membrane</location>
        <topology evidence="1">Multi-pass membrane protein</topology>
    </subcellularLocation>
</comment>
<dbReference type="GO" id="GO:0034707">
    <property type="term" value="C:chloride channel complex"/>
    <property type="evidence" value="ECO:0007669"/>
    <property type="project" value="UniProtKB-KW"/>
</dbReference>
<evidence type="ECO:0000256" key="5">
    <source>
        <dbReference type="ARBA" id="ARBA00023065"/>
    </source>
</evidence>
<dbReference type="InterPro" id="IPR014743">
    <property type="entry name" value="Cl-channel_core"/>
</dbReference>
<dbReference type="GO" id="GO:0005254">
    <property type="term" value="F:chloride channel activity"/>
    <property type="evidence" value="ECO:0007669"/>
    <property type="project" value="UniProtKB-KW"/>
</dbReference>
<feature type="transmembrane region" description="Helical" evidence="10">
    <location>
        <begin position="119"/>
        <end position="141"/>
    </location>
</feature>
<dbReference type="EMBL" id="BJYI01000010">
    <property type="protein sequence ID" value="GEN72775.1"/>
    <property type="molecule type" value="Genomic_DNA"/>
</dbReference>
<dbReference type="Proteomes" id="UP000321150">
    <property type="component" value="Unassembled WGS sequence"/>
</dbReference>
<feature type="transmembrane region" description="Helical" evidence="10">
    <location>
        <begin position="174"/>
        <end position="199"/>
    </location>
</feature>
<feature type="transmembrane region" description="Helical" evidence="10">
    <location>
        <begin position="350"/>
        <end position="371"/>
    </location>
</feature>
<keyword evidence="3 10" id="KW-0812">Transmembrane</keyword>
<dbReference type="OrthoDB" id="9812438at2"/>
<dbReference type="Gene3D" id="1.10.3080.10">
    <property type="entry name" value="Clc chloride channel"/>
    <property type="match status" value="1"/>
</dbReference>
<dbReference type="RefSeq" id="WP_111958109.1">
    <property type="nucleotide sequence ID" value="NZ_BJYI01000010.1"/>
</dbReference>
<evidence type="ECO:0000256" key="8">
    <source>
        <dbReference type="ARBA" id="ARBA00023214"/>
    </source>
</evidence>
<dbReference type="PRINTS" id="PR00762">
    <property type="entry name" value="CLCHANNEL"/>
</dbReference>
<comment type="caution">
    <text evidence="11">The sequence shown here is derived from an EMBL/GenBank/DDBJ whole genome shotgun (WGS) entry which is preliminary data.</text>
</comment>
<feature type="transmembrane region" description="Helical" evidence="10">
    <location>
        <begin position="246"/>
        <end position="266"/>
    </location>
</feature>